<sequence>MGSLLAIFVGFIGVVIFIHLRKQAEQANALIKQYCEQQQLQWLATAQAGISWFPHKGSLFRYKFNFDFSSNGENAYQGTLIMAGPRVLHFVVPPYAID</sequence>
<evidence type="ECO:0000313" key="1">
    <source>
        <dbReference type="EMBL" id="SGY90654.1"/>
    </source>
</evidence>
<reference evidence="1 3" key="2">
    <citation type="submission" date="2016-11" db="EMBL/GenBank/DDBJ databases">
        <authorList>
            <person name="Klemetsen T."/>
        </authorList>
    </citation>
    <scope>NUCLEOTIDE SEQUENCE [LARGE SCALE GENOMIC DNA]</scope>
    <source>
        <strain evidence="1">MT 2528</strain>
    </source>
</reference>
<evidence type="ECO:0000313" key="2">
    <source>
        <dbReference type="EMBL" id="SGY99474.1"/>
    </source>
</evidence>
<dbReference type="InterPro" id="IPR021732">
    <property type="entry name" value="DUF3301"/>
</dbReference>
<reference evidence="2 4" key="1">
    <citation type="submission" date="2016-11" db="EMBL/GenBank/DDBJ databases">
        <authorList>
            <person name="Jaros S."/>
            <person name="Januszkiewicz K."/>
            <person name="Wedrychowicz H."/>
        </authorList>
    </citation>
    <scope>NUCLEOTIDE SEQUENCE [LARGE SCALE GENOMIC DNA]</scope>
    <source>
        <strain evidence="2">NVI 5450</strain>
    </source>
</reference>
<evidence type="ECO:0000313" key="3">
    <source>
        <dbReference type="Proteomes" id="UP000182660"/>
    </source>
</evidence>
<dbReference type="Proteomes" id="UP000183794">
    <property type="component" value="Unassembled WGS sequence"/>
</dbReference>
<evidence type="ECO:0000313" key="4">
    <source>
        <dbReference type="Proteomes" id="UP000183794"/>
    </source>
</evidence>
<dbReference type="GeneID" id="61295875"/>
<evidence type="ECO:0008006" key="5">
    <source>
        <dbReference type="Google" id="ProtNLM"/>
    </source>
</evidence>
<proteinExistence type="predicted"/>
<dbReference type="RefSeq" id="WP_045111833.1">
    <property type="nucleotide sequence ID" value="NZ_CAWQZC010000121.1"/>
</dbReference>
<dbReference type="Proteomes" id="UP000182660">
    <property type="component" value="Unassembled WGS sequence"/>
</dbReference>
<gene>
    <name evidence="1" type="ORF">MT2528_1975</name>
    <name evidence="2" type="ORF">NVI5450_2197</name>
</gene>
<dbReference type="AlphaFoldDB" id="A0A090KD01"/>
<dbReference type="OrthoDB" id="5959530at2"/>
<keyword evidence="3" id="KW-1185">Reference proteome</keyword>
<dbReference type="EMBL" id="FPLD01000060">
    <property type="protein sequence ID" value="SGY99474.1"/>
    <property type="molecule type" value="Genomic_DNA"/>
</dbReference>
<dbReference type="STRING" id="80854.MVIS_3860"/>
<dbReference type="HOGENOM" id="CLU_136199_1_0_6"/>
<dbReference type="EMBL" id="FPLJ01000050">
    <property type="protein sequence ID" value="SGY90654.1"/>
    <property type="molecule type" value="Genomic_DNA"/>
</dbReference>
<name>A0A090KD01_9GAMM</name>
<dbReference type="PATRIC" id="fig|80854.5.peg.4084"/>
<accession>A0A090KD01</accession>
<protein>
    <recommendedName>
        <fullName evidence="5">DUF3301 domain-containing protein</fullName>
    </recommendedName>
</protein>
<organism evidence="2 4">
    <name type="scientific">Moritella viscosa</name>
    <dbReference type="NCBI Taxonomy" id="80854"/>
    <lineage>
        <taxon>Bacteria</taxon>
        <taxon>Pseudomonadati</taxon>
        <taxon>Pseudomonadota</taxon>
        <taxon>Gammaproteobacteria</taxon>
        <taxon>Alteromonadales</taxon>
        <taxon>Moritellaceae</taxon>
        <taxon>Moritella</taxon>
    </lineage>
</organism>
<dbReference type="KEGG" id="mvs:MVIS_3860"/>
<dbReference type="Pfam" id="PF11743">
    <property type="entry name" value="DUF3301"/>
    <property type="match status" value="1"/>
</dbReference>